<feature type="transmembrane region" description="Helical" evidence="6">
    <location>
        <begin position="155"/>
        <end position="175"/>
    </location>
</feature>
<organism evidence="9 10">
    <name type="scientific">Tetrahymena thermophila (strain SB210)</name>
    <dbReference type="NCBI Taxonomy" id="312017"/>
    <lineage>
        <taxon>Eukaryota</taxon>
        <taxon>Sar</taxon>
        <taxon>Alveolata</taxon>
        <taxon>Ciliophora</taxon>
        <taxon>Intramacronucleata</taxon>
        <taxon>Oligohymenophorea</taxon>
        <taxon>Hymenostomatida</taxon>
        <taxon>Tetrahymenina</taxon>
        <taxon>Tetrahymenidae</taxon>
        <taxon>Tetrahymena</taxon>
    </lineage>
</organism>
<dbReference type="GO" id="GO:0016192">
    <property type="term" value="P:vesicle-mediated transport"/>
    <property type="evidence" value="ECO:0007669"/>
    <property type="project" value="InterPro"/>
</dbReference>
<dbReference type="AlphaFoldDB" id="Q24HH0"/>
<dbReference type="Proteomes" id="UP000009168">
    <property type="component" value="Unassembled WGS sequence"/>
</dbReference>
<evidence type="ECO:0000259" key="8">
    <source>
        <dbReference type="Pfam" id="PF04893"/>
    </source>
</evidence>
<feature type="transmembrane region" description="Helical" evidence="6">
    <location>
        <begin position="187"/>
        <end position="215"/>
    </location>
</feature>
<dbReference type="GO" id="GO:0000139">
    <property type="term" value="C:Golgi membrane"/>
    <property type="evidence" value="ECO:0007669"/>
    <property type="project" value="UniProtKB-SubCell"/>
</dbReference>
<evidence type="ECO:0000256" key="6">
    <source>
        <dbReference type="RuleBase" id="RU361264"/>
    </source>
</evidence>
<dbReference type="PANTHER" id="PTHR12822:SF2">
    <property type="entry name" value="PROTEIN YIPF"/>
    <property type="match status" value="1"/>
</dbReference>
<evidence type="ECO:0000256" key="1">
    <source>
        <dbReference type="ARBA" id="ARBA00004141"/>
    </source>
</evidence>
<dbReference type="InParanoid" id="Q24HH0"/>
<dbReference type="GeneID" id="7839678"/>
<dbReference type="GO" id="GO:0031267">
    <property type="term" value="F:small GTPase binding"/>
    <property type="evidence" value="ECO:0007669"/>
    <property type="project" value="InterPro"/>
</dbReference>
<comment type="similarity">
    <text evidence="2 6">Belongs to the YIP1 family.</text>
</comment>
<dbReference type="InterPro" id="IPR039765">
    <property type="entry name" value="Yip5/YIPF1/YIPF2"/>
</dbReference>
<dbReference type="HOGENOM" id="CLU_938376_0_0_1"/>
<dbReference type="OrthoDB" id="10256463at2759"/>
<dbReference type="EMBL" id="GG662244">
    <property type="protein sequence ID" value="EAS07261.2"/>
    <property type="molecule type" value="Genomic_DNA"/>
</dbReference>
<feature type="domain" description="Yip1" evidence="8">
    <location>
        <begin position="139"/>
        <end position="266"/>
    </location>
</feature>
<gene>
    <name evidence="9" type="ORF">TTHERM_01001540</name>
</gene>
<dbReference type="PANTHER" id="PTHR12822">
    <property type="entry name" value="PROTEIN YIPF"/>
    <property type="match status" value="1"/>
</dbReference>
<evidence type="ECO:0000256" key="7">
    <source>
        <dbReference type="SAM" id="MobiDB-lite"/>
    </source>
</evidence>
<protein>
    <recommendedName>
        <fullName evidence="6">Protein YIPF</fullName>
    </recommendedName>
</protein>
<dbReference type="STRING" id="312017.Q24HH0"/>
<dbReference type="RefSeq" id="XP_001027503.2">
    <property type="nucleotide sequence ID" value="XM_001027503.2"/>
</dbReference>
<proteinExistence type="inferred from homology"/>
<reference evidence="10" key="1">
    <citation type="journal article" date="2006" name="PLoS Biol.">
        <title>Macronuclear genome sequence of the ciliate Tetrahymena thermophila, a model eukaryote.</title>
        <authorList>
            <person name="Eisen J.A."/>
            <person name="Coyne R.S."/>
            <person name="Wu M."/>
            <person name="Wu D."/>
            <person name="Thiagarajan M."/>
            <person name="Wortman J.R."/>
            <person name="Badger J.H."/>
            <person name="Ren Q."/>
            <person name="Amedeo P."/>
            <person name="Jones K.M."/>
            <person name="Tallon L.J."/>
            <person name="Delcher A.L."/>
            <person name="Salzberg S.L."/>
            <person name="Silva J.C."/>
            <person name="Haas B.J."/>
            <person name="Majoros W.H."/>
            <person name="Farzad M."/>
            <person name="Carlton J.M."/>
            <person name="Smith R.K. Jr."/>
            <person name="Garg J."/>
            <person name="Pearlman R.E."/>
            <person name="Karrer K.M."/>
            <person name="Sun L."/>
            <person name="Manning G."/>
            <person name="Elde N.C."/>
            <person name="Turkewitz A.P."/>
            <person name="Asai D.J."/>
            <person name="Wilkes D.E."/>
            <person name="Wang Y."/>
            <person name="Cai H."/>
            <person name="Collins K."/>
            <person name="Stewart B.A."/>
            <person name="Lee S.R."/>
            <person name="Wilamowska K."/>
            <person name="Weinberg Z."/>
            <person name="Ruzzo W.L."/>
            <person name="Wloga D."/>
            <person name="Gaertig J."/>
            <person name="Frankel J."/>
            <person name="Tsao C.-C."/>
            <person name="Gorovsky M.A."/>
            <person name="Keeling P.J."/>
            <person name="Waller R.F."/>
            <person name="Patron N.J."/>
            <person name="Cherry J.M."/>
            <person name="Stover N.A."/>
            <person name="Krieger C.J."/>
            <person name="del Toro C."/>
            <person name="Ryder H.F."/>
            <person name="Williamson S.C."/>
            <person name="Barbeau R.A."/>
            <person name="Hamilton E.P."/>
            <person name="Orias E."/>
        </authorList>
    </citation>
    <scope>NUCLEOTIDE SEQUENCE [LARGE SCALE GENOMIC DNA]</scope>
    <source>
        <strain evidence="10">SB210</strain>
    </source>
</reference>
<keyword evidence="5 6" id="KW-0472">Membrane</keyword>
<feature type="transmembrane region" description="Helical" evidence="6">
    <location>
        <begin position="289"/>
        <end position="309"/>
    </location>
</feature>
<dbReference type="KEGG" id="tet:TTHERM_01001540"/>
<feature type="region of interest" description="Disordered" evidence="7">
    <location>
        <begin position="1"/>
        <end position="23"/>
    </location>
</feature>
<evidence type="ECO:0000313" key="10">
    <source>
        <dbReference type="Proteomes" id="UP000009168"/>
    </source>
</evidence>
<comment type="subcellular location">
    <subcellularLocation>
        <location evidence="6">Golgi apparatus membrane</location>
        <topology evidence="6">Multi-pass membrane protein</topology>
    </subcellularLocation>
    <subcellularLocation>
        <location evidence="1">Membrane</location>
        <topology evidence="1">Multi-pass membrane protein</topology>
    </subcellularLocation>
</comment>
<dbReference type="Pfam" id="PF04893">
    <property type="entry name" value="Yip1"/>
    <property type="match status" value="1"/>
</dbReference>
<feature type="transmembrane region" description="Helical" evidence="6">
    <location>
        <begin position="221"/>
        <end position="242"/>
    </location>
</feature>
<accession>Q24HH0</accession>
<evidence type="ECO:0000256" key="4">
    <source>
        <dbReference type="ARBA" id="ARBA00022989"/>
    </source>
</evidence>
<keyword evidence="10" id="KW-1185">Reference proteome</keyword>
<evidence type="ECO:0000313" key="9">
    <source>
        <dbReference type="EMBL" id="EAS07261.2"/>
    </source>
</evidence>
<evidence type="ECO:0000256" key="2">
    <source>
        <dbReference type="ARBA" id="ARBA00010596"/>
    </source>
</evidence>
<feature type="transmembrane region" description="Helical" evidence="6">
    <location>
        <begin position="249"/>
        <end position="269"/>
    </location>
</feature>
<evidence type="ECO:0000256" key="5">
    <source>
        <dbReference type="ARBA" id="ARBA00023136"/>
    </source>
</evidence>
<dbReference type="InterPro" id="IPR006977">
    <property type="entry name" value="Yip1_dom"/>
</dbReference>
<keyword evidence="4 6" id="KW-1133">Transmembrane helix</keyword>
<evidence type="ECO:0000256" key="3">
    <source>
        <dbReference type="ARBA" id="ARBA00022692"/>
    </source>
</evidence>
<keyword evidence="3 6" id="KW-0812">Transmembrane</keyword>
<sequence>MSNQQNSVFYGAGDNANNQLQQSPNKNNVQIQQQFASNNLEMKGDLQNLMNGIGQEAQIKFQQQLAQLVVNKVYKQEEEKKKKEEEGVNVDGDQESCSQLLFKRCCFFLDIDFYKPYFQHVTTSAVLKRIGYSLIPFKADFFSVADNTPDLYGPLWISFTLVFALTAAGNLSLYLQADNPGHFDYKFSFVSLAFSVVFGYITIVPIFIAFMMRLFGSSQTYYLQTICIFGYSLFVFIPVSLLCTIPINLVQYCLFLYAAFNSTFFLLNNYLSKLNQLKTEDGQTDRKKIIIGLIAGIQILFMFLYKYYFFKRIYGSATQDLLGEEQDIPDLYQGINHSHKYNMTLDHSERLYKQLHGTGKHLLI</sequence>
<name>Q24HH0_TETTS</name>